<evidence type="ECO:0000256" key="2">
    <source>
        <dbReference type="ARBA" id="ARBA00023002"/>
    </source>
</evidence>
<dbReference type="PRINTS" id="PR00081">
    <property type="entry name" value="GDHRDH"/>
</dbReference>
<feature type="domain" description="Ketoreductase" evidence="4">
    <location>
        <begin position="6"/>
        <end position="190"/>
    </location>
</feature>
<evidence type="ECO:0000313" key="5">
    <source>
        <dbReference type="EMBL" id="TQL71194.1"/>
    </source>
</evidence>
<accession>A0A543AF35</accession>
<dbReference type="Proteomes" id="UP000319746">
    <property type="component" value="Unassembled WGS sequence"/>
</dbReference>
<dbReference type="SMART" id="SM00822">
    <property type="entry name" value="PKS_KR"/>
    <property type="match status" value="1"/>
</dbReference>
<proteinExistence type="inferred from homology"/>
<dbReference type="EMBL" id="VFOU01000003">
    <property type="protein sequence ID" value="TQL71194.1"/>
    <property type="molecule type" value="Genomic_DNA"/>
</dbReference>
<dbReference type="Gene3D" id="3.40.50.720">
    <property type="entry name" value="NAD(P)-binding Rossmann-like Domain"/>
    <property type="match status" value="1"/>
</dbReference>
<reference evidence="5 6" key="1">
    <citation type="submission" date="2019-06" db="EMBL/GenBank/DDBJ databases">
        <title>Sequencing the genomes of 1000 actinobacteria strains.</title>
        <authorList>
            <person name="Klenk H.-P."/>
        </authorList>
    </citation>
    <scope>NUCLEOTIDE SEQUENCE [LARGE SCALE GENOMIC DNA]</scope>
    <source>
        <strain evidence="5 6">DSM 24083</strain>
    </source>
</reference>
<name>A0A543AF35_9MICC</name>
<dbReference type="GO" id="GO:0016491">
    <property type="term" value="F:oxidoreductase activity"/>
    <property type="evidence" value="ECO:0007669"/>
    <property type="project" value="UniProtKB-KW"/>
</dbReference>
<protein>
    <submittedName>
        <fullName evidence="5">NAD(P)-dependent dehydrogenase (Short-subunit alcohol dehydrogenase family)</fullName>
    </submittedName>
</protein>
<keyword evidence="2" id="KW-0560">Oxidoreductase</keyword>
<dbReference type="AlphaFoldDB" id="A0A543AF35"/>
<sequence length="253" mass="26706">MEIQGQAAIVTGGASGLGAATAHLLAQRGMKVFAFDLAPSIEKAPAVDHVEYLDVDVTDHASIRRGIATVKAGTEPLRVVVNCAGIGTPGRILSRRGPHDLHQFAQVINVNLLGTFNVMTLGAELIAEQQPVDDDGQRGIVINTASVAAFEGQIGQAAYAASKGGVHSLTISAARDLASYGIRVNTVAPGIVETPMMAGITPEFRESLEASVPFPARLARPEEYAQVVLDLIRHDYLNGHTVRMDGALRMGPR</sequence>
<gene>
    <name evidence="5" type="ORF">FB556_1663</name>
</gene>
<keyword evidence="6" id="KW-1185">Reference proteome</keyword>
<dbReference type="PROSITE" id="PS00061">
    <property type="entry name" value="ADH_SHORT"/>
    <property type="match status" value="1"/>
</dbReference>
<dbReference type="Pfam" id="PF00106">
    <property type="entry name" value="adh_short"/>
    <property type="match status" value="1"/>
</dbReference>
<evidence type="ECO:0000256" key="3">
    <source>
        <dbReference type="RuleBase" id="RU000363"/>
    </source>
</evidence>
<comment type="caution">
    <text evidence="5">The sequence shown here is derived from an EMBL/GenBank/DDBJ whole genome shotgun (WGS) entry which is preliminary data.</text>
</comment>
<dbReference type="RefSeq" id="WP_141866636.1">
    <property type="nucleotide sequence ID" value="NZ_BAABAN010000005.1"/>
</dbReference>
<comment type="similarity">
    <text evidence="1 3">Belongs to the short-chain dehydrogenases/reductases (SDR) family.</text>
</comment>
<dbReference type="InterPro" id="IPR002347">
    <property type="entry name" value="SDR_fam"/>
</dbReference>
<dbReference type="SUPFAM" id="SSF51735">
    <property type="entry name" value="NAD(P)-binding Rossmann-fold domains"/>
    <property type="match status" value="1"/>
</dbReference>
<dbReference type="InterPro" id="IPR036291">
    <property type="entry name" value="NAD(P)-bd_dom_sf"/>
</dbReference>
<evidence type="ECO:0000259" key="4">
    <source>
        <dbReference type="SMART" id="SM00822"/>
    </source>
</evidence>
<dbReference type="PANTHER" id="PTHR43658:SF8">
    <property type="entry name" value="17-BETA-HYDROXYSTEROID DEHYDROGENASE 14-RELATED"/>
    <property type="match status" value="1"/>
</dbReference>
<dbReference type="PRINTS" id="PR00080">
    <property type="entry name" value="SDRFAMILY"/>
</dbReference>
<organism evidence="5 6">
    <name type="scientific">Enteractinococcus coprophilus</name>
    <dbReference type="NCBI Taxonomy" id="1027633"/>
    <lineage>
        <taxon>Bacteria</taxon>
        <taxon>Bacillati</taxon>
        <taxon>Actinomycetota</taxon>
        <taxon>Actinomycetes</taxon>
        <taxon>Micrococcales</taxon>
        <taxon>Micrococcaceae</taxon>
    </lineage>
</organism>
<dbReference type="PANTHER" id="PTHR43658">
    <property type="entry name" value="SHORT-CHAIN DEHYDROGENASE/REDUCTASE"/>
    <property type="match status" value="1"/>
</dbReference>
<dbReference type="InterPro" id="IPR057326">
    <property type="entry name" value="KR_dom"/>
</dbReference>
<evidence type="ECO:0000313" key="6">
    <source>
        <dbReference type="Proteomes" id="UP000319746"/>
    </source>
</evidence>
<dbReference type="OrthoDB" id="9795647at2"/>
<evidence type="ECO:0000256" key="1">
    <source>
        <dbReference type="ARBA" id="ARBA00006484"/>
    </source>
</evidence>
<dbReference type="InterPro" id="IPR020904">
    <property type="entry name" value="Sc_DH/Rdtase_CS"/>
</dbReference>